<protein>
    <recommendedName>
        <fullName evidence="4">YbjN domain-containing protein</fullName>
    </recommendedName>
</protein>
<dbReference type="SUPFAM" id="SSF69635">
    <property type="entry name" value="Type III secretory system chaperone-like"/>
    <property type="match status" value="1"/>
</dbReference>
<accession>A0A853AB09</accession>
<evidence type="ECO:0000256" key="1">
    <source>
        <dbReference type="SAM" id="MobiDB-lite"/>
    </source>
</evidence>
<dbReference type="AlphaFoldDB" id="A0A853AB09"/>
<feature type="compositionally biased region" description="Basic and acidic residues" evidence="1">
    <location>
        <begin position="164"/>
        <end position="195"/>
    </location>
</feature>
<organism evidence="2 3">
    <name type="scientific">Allostreptomyces psammosilenae</name>
    <dbReference type="NCBI Taxonomy" id="1892865"/>
    <lineage>
        <taxon>Bacteria</taxon>
        <taxon>Bacillati</taxon>
        <taxon>Actinomycetota</taxon>
        <taxon>Actinomycetes</taxon>
        <taxon>Kitasatosporales</taxon>
        <taxon>Streptomycetaceae</taxon>
        <taxon>Allostreptomyces</taxon>
    </lineage>
</organism>
<dbReference type="EMBL" id="JACBZD010000002">
    <property type="protein sequence ID" value="NYI07552.1"/>
    <property type="molecule type" value="Genomic_DNA"/>
</dbReference>
<keyword evidence="3" id="KW-1185">Reference proteome</keyword>
<comment type="caution">
    <text evidence="2">The sequence shown here is derived from an EMBL/GenBank/DDBJ whole genome shotgun (WGS) entry which is preliminary data.</text>
</comment>
<gene>
    <name evidence="2" type="ORF">FHU37_004581</name>
</gene>
<sequence length="195" mass="21863">MTDSERRHAARVLAQALDEAGVEWEEEPPGTYVATLPGVQRLKTTCSLVLGRHSLSINAFVMRRPDENADAVHRWMLERNTRLYGVAFALDRLGDVYLVGRLPLSAVTPREVDRLLGSVLETADGSFNRLLEMGFATAIRKEWKWRAEHGESLDNLAAFAHLTRRPEAPERPDDPGAARPGGIDRDRDEPRRGLD</sequence>
<reference evidence="2 3" key="1">
    <citation type="submission" date="2020-07" db="EMBL/GenBank/DDBJ databases">
        <title>Sequencing the genomes of 1000 actinobacteria strains.</title>
        <authorList>
            <person name="Klenk H.-P."/>
        </authorList>
    </citation>
    <scope>NUCLEOTIDE SEQUENCE [LARGE SCALE GENOMIC DNA]</scope>
    <source>
        <strain evidence="2 3">DSM 42178</strain>
    </source>
</reference>
<evidence type="ECO:0008006" key="4">
    <source>
        <dbReference type="Google" id="ProtNLM"/>
    </source>
</evidence>
<dbReference type="Pfam" id="PF10722">
    <property type="entry name" value="YbjN"/>
    <property type="match status" value="1"/>
</dbReference>
<evidence type="ECO:0000313" key="3">
    <source>
        <dbReference type="Proteomes" id="UP000567795"/>
    </source>
</evidence>
<dbReference type="RefSeq" id="WP_179816540.1">
    <property type="nucleotide sequence ID" value="NZ_JACBZD010000002.1"/>
</dbReference>
<dbReference type="InterPro" id="IPR019660">
    <property type="entry name" value="Put_sensory_transdc_reg_YbjN"/>
</dbReference>
<dbReference type="Proteomes" id="UP000567795">
    <property type="component" value="Unassembled WGS sequence"/>
</dbReference>
<dbReference type="Gene3D" id="3.30.1460.10">
    <property type="match status" value="1"/>
</dbReference>
<proteinExistence type="predicted"/>
<feature type="region of interest" description="Disordered" evidence="1">
    <location>
        <begin position="160"/>
        <end position="195"/>
    </location>
</feature>
<evidence type="ECO:0000313" key="2">
    <source>
        <dbReference type="EMBL" id="NYI07552.1"/>
    </source>
</evidence>
<name>A0A853AB09_9ACTN</name>